<dbReference type="RefSeq" id="WP_116624209.1">
    <property type="nucleotide sequence ID" value="NZ_QURN01000008.1"/>
</dbReference>
<gene>
    <name evidence="7" type="ORF">DY251_12375</name>
</gene>
<feature type="domain" description="2Fe-2S ferredoxin-type" evidence="6">
    <location>
        <begin position="5"/>
        <end position="81"/>
    </location>
</feature>
<evidence type="ECO:0000256" key="3">
    <source>
        <dbReference type="ARBA" id="ARBA00023002"/>
    </source>
</evidence>
<dbReference type="AlphaFoldDB" id="A0A371XDM5"/>
<sequence length="161" mass="16892">MAKKVPLQITLNGEERAEFVESGSTLLTALRDRFDDTSPKGGCNQGTCGACTVIIDGELRLACLTLAEMCDGASVQTTSGMAKGGVLHPLQRAFMEGFAAQCGFCTPGMIMAAKALLDRVPNPSRDEVIEALAGNICRCTGYEPIINAVLEAARANSHNAA</sequence>
<keyword evidence="3" id="KW-0560">Oxidoreductase</keyword>
<dbReference type="Gene3D" id="3.10.20.30">
    <property type="match status" value="1"/>
</dbReference>
<keyword evidence="2" id="KW-0479">Metal-binding</keyword>
<dbReference type="InterPro" id="IPR001041">
    <property type="entry name" value="2Fe-2S_ferredoxin-type"/>
</dbReference>
<dbReference type="PANTHER" id="PTHR44379">
    <property type="entry name" value="OXIDOREDUCTASE WITH IRON-SULFUR SUBUNIT"/>
    <property type="match status" value="1"/>
</dbReference>
<dbReference type="InterPro" id="IPR036010">
    <property type="entry name" value="2Fe-2S_ferredoxin-like_sf"/>
</dbReference>
<dbReference type="FunFam" id="1.10.150.120:FF:000003">
    <property type="entry name" value="Carbon monoxide dehydrogenase, small subunit"/>
    <property type="match status" value="1"/>
</dbReference>
<keyword evidence="5" id="KW-0411">Iron-sulfur</keyword>
<evidence type="ECO:0000259" key="6">
    <source>
        <dbReference type="PROSITE" id="PS51085"/>
    </source>
</evidence>
<dbReference type="SUPFAM" id="SSF54292">
    <property type="entry name" value="2Fe-2S ferredoxin-like"/>
    <property type="match status" value="1"/>
</dbReference>
<dbReference type="InterPro" id="IPR012675">
    <property type="entry name" value="Beta-grasp_dom_sf"/>
</dbReference>
<evidence type="ECO:0000313" key="7">
    <source>
        <dbReference type="EMBL" id="RFC67335.1"/>
    </source>
</evidence>
<reference evidence="8" key="1">
    <citation type="submission" date="2018-08" db="EMBL/GenBank/DDBJ databases">
        <authorList>
            <person name="Im W.T."/>
        </authorList>
    </citation>
    <scope>NUCLEOTIDE SEQUENCE [LARGE SCALE GENOMIC DNA]</scope>
    <source>
        <strain evidence="8">LA-28</strain>
    </source>
</reference>
<evidence type="ECO:0000256" key="5">
    <source>
        <dbReference type="ARBA" id="ARBA00023014"/>
    </source>
</evidence>
<dbReference type="CDD" id="cd00207">
    <property type="entry name" value="fer2"/>
    <property type="match status" value="1"/>
</dbReference>
<dbReference type="Proteomes" id="UP000262379">
    <property type="component" value="Unassembled WGS sequence"/>
</dbReference>
<dbReference type="InterPro" id="IPR036884">
    <property type="entry name" value="2Fe-2S-bd_dom_sf"/>
</dbReference>
<dbReference type="Gene3D" id="1.10.150.120">
    <property type="entry name" value="[2Fe-2S]-binding domain"/>
    <property type="match status" value="1"/>
</dbReference>
<dbReference type="InterPro" id="IPR006058">
    <property type="entry name" value="2Fe2S_fd_BS"/>
</dbReference>
<organism evidence="7 8">
    <name type="scientific">Mesorhizobium denitrificans</name>
    <dbReference type="NCBI Taxonomy" id="2294114"/>
    <lineage>
        <taxon>Bacteria</taxon>
        <taxon>Pseudomonadati</taxon>
        <taxon>Pseudomonadota</taxon>
        <taxon>Alphaproteobacteria</taxon>
        <taxon>Hyphomicrobiales</taxon>
        <taxon>Phyllobacteriaceae</taxon>
        <taxon>Mesorhizobium</taxon>
    </lineage>
</organism>
<dbReference type="PROSITE" id="PS00197">
    <property type="entry name" value="2FE2S_FER_1"/>
    <property type="match status" value="1"/>
</dbReference>
<dbReference type="GO" id="GO:0016491">
    <property type="term" value="F:oxidoreductase activity"/>
    <property type="evidence" value="ECO:0007669"/>
    <property type="project" value="UniProtKB-KW"/>
</dbReference>
<dbReference type="SUPFAM" id="SSF47741">
    <property type="entry name" value="CO dehydrogenase ISP C-domain like"/>
    <property type="match status" value="1"/>
</dbReference>
<protein>
    <submittedName>
        <fullName evidence="7">(2Fe-2S)-binding protein</fullName>
    </submittedName>
</protein>
<dbReference type="Pfam" id="PF01799">
    <property type="entry name" value="Fer2_2"/>
    <property type="match status" value="1"/>
</dbReference>
<keyword evidence="1" id="KW-0001">2Fe-2S</keyword>
<keyword evidence="8" id="KW-1185">Reference proteome</keyword>
<dbReference type="EMBL" id="QURN01000008">
    <property type="protein sequence ID" value="RFC67335.1"/>
    <property type="molecule type" value="Genomic_DNA"/>
</dbReference>
<dbReference type="Pfam" id="PF00111">
    <property type="entry name" value="Fer2"/>
    <property type="match status" value="1"/>
</dbReference>
<evidence type="ECO:0000256" key="1">
    <source>
        <dbReference type="ARBA" id="ARBA00022714"/>
    </source>
</evidence>
<keyword evidence="4" id="KW-0408">Iron</keyword>
<comment type="caution">
    <text evidence="7">The sequence shown here is derived from an EMBL/GenBank/DDBJ whole genome shotgun (WGS) entry which is preliminary data.</text>
</comment>
<dbReference type="GO" id="GO:0051537">
    <property type="term" value="F:2 iron, 2 sulfur cluster binding"/>
    <property type="evidence" value="ECO:0007669"/>
    <property type="project" value="UniProtKB-KW"/>
</dbReference>
<accession>A0A371XDM5</accession>
<proteinExistence type="predicted"/>
<dbReference type="InterPro" id="IPR002888">
    <property type="entry name" value="2Fe-2S-bd"/>
</dbReference>
<dbReference type="GO" id="GO:0046872">
    <property type="term" value="F:metal ion binding"/>
    <property type="evidence" value="ECO:0007669"/>
    <property type="project" value="UniProtKB-KW"/>
</dbReference>
<name>A0A371XDM5_9HYPH</name>
<evidence type="ECO:0000256" key="2">
    <source>
        <dbReference type="ARBA" id="ARBA00022723"/>
    </source>
</evidence>
<dbReference type="PANTHER" id="PTHR44379:SF8">
    <property type="entry name" value="XANTHINE DEHYDROGENASE IRON-SULFUR-BINDING SUBUNIT XDHC-RELATED"/>
    <property type="match status" value="1"/>
</dbReference>
<evidence type="ECO:0000313" key="8">
    <source>
        <dbReference type="Proteomes" id="UP000262379"/>
    </source>
</evidence>
<dbReference type="InterPro" id="IPR051452">
    <property type="entry name" value="Diverse_Oxidoreductases"/>
</dbReference>
<evidence type="ECO:0000256" key="4">
    <source>
        <dbReference type="ARBA" id="ARBA00023004"/>
    </source>
</evidence>
<dbReference type="PROSITE" id="PS51085">
    <property type="entry name" value="2FE2S_FER_2"/>
    <property type="match status" value="1"/>
</dbReference>